<proteinExistence type="predicted"/>
<sequence length="123" mass="14216">MRTLPSHFVIKQTGGPLQSFNLLDLIKHKRLLDSSVMKENQEVFDYDWADTAASKYYKSSTSKFVSKKMDIFTRVVLSLTVLFSMCDVISGHEGRHKGHSHHLPEKDGPKNVLKDKKYLRDYE</sequence>
<dbReference type="Proteomes" id="UP000499080">
    <property type="component" value="Unassembled WGS sequence"/>
</dbReference>
<organism evidence="1 3">
    <name type="scientific">Araneus ventricosus</name>
    <name type="common">Orbweaver spider</name>
    <name type="synonym">Epeira ventricosa</name>
    <dbReference type="NCBI Taxonomy" id="182803"/>
    <lineage>
        <taxon>Eukaryota</taxon>
        <taxon>Metazoa</taxon>
        <taxon>Ecdysozoa</taxon>
        <taxon>Arthropoda</taxon>
        <taxon>Chelicerata</taxon>
        <taxon>Arachnida</taxon>
        <taxon>Araneae</taxon>
        <taxon>Araneomorphae</taxon>
        <taxon>Entelegynae</taxon>
        <taxon>Araneoidea</taxon>
        <taxon>Araneidae</taxon>
        <taxon>Araneus</taxon>
    </lineage>
</organism>
<dbReference type="EMBL" id="BGPR01059124">
    <property type="protein sequence ID" value="GBO35174.1"/>
    <property type="molecule type" value="Genomic_DNA"/>
</dbReference>
<dbReference type="EMBL" id="BGPR01059102">
    <property type="protein sequence ID" value="GBO35159.1"/>
    <property type="molecule type" value="Genomic_DNA"/>
</dbReference>
<protein>
    <submittedName>
        <fullName evidence="1">Uncharacterized protein</fullName>
    </submittedName>
</protein>
<dbReference type="OrthoDB" id="6423833at2759"/>
<accession>A0A4Y2WD16</accession>
<dbReference type="AlphaFoldDB" id="A0A4Y2WD16"/>
<keyword evidence="3" id="KW-1185">Reference proteome</keyword>
<comment type="caution">
    <text evidence="1">The sequence shown here is derived from an EMBL/GenBank/DDBJ whole genome shotgun (WGS) entry which is preliminary data.</text>
</comment>
<name>A0A4Y2WD16_ARAVE</name>
<reference evidence="1 3" key="1">
    <citation type="journal article" date="2019" name="Sci. Rep.">
        <title>Orb-weaving spider Araneus ventricosus genome elucidates the spidroin gene catalogue.</title>
        <authorList>
            <person name="Kono N."/>
            <person name="Nakamura H."/>
            <person name="Ohtoshi R."/>
            <person name="Moran D.A.P."/>
            <person name="Shinohara A."/>
            <person name="Yoshida Y."/>
            <person name="Fujiwara M."/>
            <person name="Mori M."/>
            <person name="Tomita M."/>
            <person name="Arakawa K."/>
        </authorList>
    </citation>
    <scope>NUCLEOTIDE SEQUENCE [LARGE SCALE GENOMIC DNA]</scope>
</reference>
<evidence type="ECO:0000313" key="1">
    <source>
        <dbReference type="EMBL" id="GBO35159.1"/>
    </source>
</evidence>
<evidence type="ECO:0000313" key="2">
    <source>
        <dbReference type="EMBL" id="GBO35174.1"/>
    </source>
</evidence>
<gene>
    <name evidence="2" type="ORF">AVEN_248624_1</name>
    <name evidence="1" type="ORF">AVEN_261508_1</name>
</gene>
<evidence type="ECO:0000313" key="3">
    <source>
        <dbReference type="Proteomes" id="UP000499080"/>
    </source>
</evidence>